<evidence type="ECO:0000313" key="2">
    <source>
        <dbReference type="Proteomes" id="UP000501914"/>
    </source>
</evidence>
<dbReference type="Proteomes" id="UP000501914">
    <property type="component" value="Chromosome"/>
</dbReference>
<sequence>MCNRNAITIPYEEDMSKYSILHKVGGRIEYFQKEYSQYPMFAFDSEEDYNEYKCLIMQLKKNKKVSSFSF</sequence>
<accession>A0A6H0WN38</accession>
<organism evidence="1 2">
    <name type="scientific">Bacillus tequilensis</name>
    <dbReference type="NCBI Taxonomy" id="227866"/>
    <lineage>
        <taxon>Bacteria</taxon>
        <taxon>Bacillati</taxon>
        <taxon>Bacillota</taxon>
        <taxon>Bacilli</taxon>
        <taxon>Bacillales</taxon>
        <taxon>Bacillaceae</taxon>
        <taxon>Bacillus</taxon>
    </lineage>
</organism>
<protein>
    <submittedName>
        <fullName evidence="1">Uncharacterized protein</fullName>
    </submittedName>
</protein>
<dbReference type="RefSeq" id="WP_167872549.1">
    <property type="nucleotide sequence ID" value="NZ_CP048852.1"/>
</dbReference>
<dbReference type="AlphaFoldDB" id="A0A6H0WN38"/>
<evidence type="ECO:0000313" key="1">
    <source>
        <dbReference type="EMBL" id="QIW80105.1"/>
    </source>
</evidence>
<reference evidence="1 2" key="1">
    <citation type="submission" date="2020-02" db="EMBL/GenBank/DDBJ databases">
        <title>Genome sequencing, annotation and comparative genomic analysis of Bacillus tequilensis EA-CB0015, an effective biological control agent against Pseudocercospora fijiensis in banana plants.</title>
        <authorList>
            <person name="Cuellar-Gaviria T.Z."/>
            <person name="Ju K.-S."/>
            <person name="Villegas-Escobar V."/>
        </authorList>
    </citation>
    <scope>NUCLEOTIDE SEQUENCE [LARGE SCALE GENOMIC DNA]</scope>
    <source>
        <strain evidence="1 2">EA-CB0015</strain>
    </source>
</reference>
<keyword evidence="2" id="KW-1185">Reference proteome</keyword>
<dbReference type="KEGG" id="bteq:G4P54_09950"/>
<gene>
    <name evidence="1" type="ORF">G4P54_09950</name>
</gene>
<name>A0A6H0WN38_9BACI</name>
<dbReference type="EMBL" id="CP048852">
    <property type="protein sequence ID" value="QIW80105.1"/>
    <property type="molecule type" value="Genomic_DNA"/>
</dbReference>
<proteinExistence type="predicted"/>